<keyword evidence="2" id="KW-1185">Reference proteome</keyword>
<reference evidence="1" key="3">
    <citation type="submission" date="2025-09" db="UniProtKB">
        <authorList>
            <consortium name="Ensembl"/>
        </authorList>
    </citation>
    <scope>IDENTIFICATION</scope>
</reference>
<name>A0A8C8UKU5_PERMB</name>
<dbReference type="Gene3D" id="3.30.390.110">
    <property type="match status" value="1"/>
</dbReference>
<accession>A0A8C8UKU5</accession>
<proteinExistence type="predicted"/>
<dbReference type="Ensembl" id="ENSPEMT00000038586.1">
    <property type="protein sequence ID" value="ENSPEMP00000032800.1"/>
    <property type="gene ID" value="ENSPEMG00000027276.1"/>
</dbReference>
<protein>
    <submittedName>
        <fullName evidence="1">Uncharacterized protein</fullName>
    </submittedName>
</protein>
<dbReference type="AlphaFoldDB" id="A0A8C8UKU5"/>
<evidence type="ECO:0000313" key="1">
    <source>
        <dbReference type="Ensembl" id="ENSPEMP00000032800.1"/>
    </source>
</evidence>
<reference evidence="1" key="2">
    <citation type="submission" date="2025-08" db="UniProtKB">
        <authorList>
            <consortium name="Ensembl"/>
        </authorList>
    </citation>
    <scope>IDENTIFICATION</scope>
</reference>
<reference evidence="1 2" key="1">
    <citation type="submission" date="2018-10" db="EMBL/GenBank/DDBJ databases">
        <title>Improved assembly of the deer mouse Peromyscus maniculatus genome.</title>
        <authorList>
            <person name="Lassance J.-M."/>
            <person name="Hoekstra H.E."/>
        </authorList>
    </citation>
    <scope>NUCLEOTIDE SEQUENCE [LARGE SCALE GENOMIC DNA]</scope>
</reference>
<sequence length="93" mass="10365">MSAHLQWLEVWKYSSFLTVRSKKTYSIEPHNLKACNSFPYSRCFNTAVGVEPATHMKISHFLPCGPPSRSMPGPHSAASPDTVACIRHPRALP</sequence>
<organism evidence="1 2">
    <name type="scientific">Peromyscus maniculatus bairdii</name>
    <name type="common">Prairie deer mouse</name>
    <dbReference type="NCBI Taxonomy" id="230844"/>
    <lineage>
        <taxon>Eukaryota</taxon>
        <taxon>Metazoa</taxon>
        <taxon>Chordata</taxon>
        <taxon>Craniata</taxon>
        <taxon>Vertebrata</taxon>
        <taxon>Euteleostomi</taxon>
        <taxon>Mammalia</taxon>
        <taxon>Eutheria</taxon>
        <taxon>Euarchontoglires</taxon>
        <taxon>Glires</taxon>
        <taxon>Rodentia</taxon>
        <taxon>Myomorpha</taxon>
        <taxon>Muroidea</taxon>
        <taxon>Cricetidae</taxon>
        <taxon>Neotominae</taxon>
        <taxon>Peromyscus</taxon>
    </lineage>
</organism>
<dbReference type="Proteomes" id="UP000694547">
    <property type="component" value="Chromosome 3"/>
</dbReference>
<evidence type="ECO:0000313" key="2">
    <source>
        <dbReference type="Proteomes" id="UP000694547"/>
    </source>
</evidence>